<reference evidence="5" key="2">
    <citation type="submission" date="2025-09" db="UniProtKB">
        <authorList>
            <consortium name="Ensembl"/>
        </authorList>
    </citation>
    <scope>IDENTIFICATION</scope>
</reference>
<dbReference type="AlphaFoldDB" id="A0A8D0ADE7"/>
<dbReference type="InterPro" id="IPR039102">
    <property type="entry name" value="FAM13"/>
</dbReference>
<dbReference type="Pfam" id="PF00620">
    <property type="entry name" value="RhoGAP"/>
    <property type="match status" value="1"/>
</dbReference>
<comment type="similarity">
    <text evidence="1">Belongs to the FAM13 family.</text>
</comment>
<feature type="compositionally biased region" description="Polar residues" evidence="3">
    <location>
        <begin position="410"/>
        <end position="422"/>
    </location>
</feature>
<evidence type="ECO:0000313" key="6">
    <source>
        <dbReference type="Proteomes" id="UP000694568"/>
    </source>
</evidence>
<feature type="region of interest" description="Disordered" evidence="3">
    <location>
        <begin position="1"/>
        <end position="22"/>
    </location>
</feature>
<dbReference type="SUPFAM" id="SSF48350">
    <property type="entry name" value="GTPase activation domain, GAP"/>
    <property type="match status" value="1"/>
</dbReference>
<reference evidence="5" key="1">
    <citation type="submission" date="2025-08" db="UniProtKB">
        <authorList>
            <consortium name="Ensembl"/>
        </authorList>
    </citation>
    <scope>IDENTIFICATION</scope>
</reference>
<keyword evidence="6" id="KW-1185">Reference proteome</keyword>
<feature type="coiled-coil region" evidence="2">
    <location>
        <begin position="340"/>
        <end position="367"/>
    </location>
</feature>
<dbReference type="InterPro" id="IPR008936">
    <property type="entry name" value="Rho_GTPase_activation_prot"/>
</dbReference>
<evidence type="ECO:0000256" key="2">
    <source>
        <dbReference type="SAM" id="Coils"/>
    </source>
</evidence>
<protein>
    <submittedName>
        <fullName evidence="5">Family with sequence similarity 13 member B</fullName>
    </submittedName>
</protein>
<organism evidence="5 6">
    <name type="scientific">Sander lucioperca</name>
    <name type="common">Pike-perch</name>
    <name type="synonym">Perca lucioperca</name>
    <dbReference type="NCBI Taxonomy" id="283035"/>
    <lineage>
        <taxon>Eukaryota</taxon>
        <taxon>Metazoa</taxon>
        <taxon>Chordata</taxon>
        <taxon>Craniata</taxon>
        <taxon>Vertebrata</taxon>
        <taxon>Euteleostomi</taxon>
        <taxon>Actinopterygii</taxon>
        <taxon>Neopterygii</taxon>
        <taxon>Teleostei</taxon>
        <taxon>Neoteleostei</taxon>
        <taxon>Acanthomorphata</taxon>
        <taxon>Eupercaria</taxon>
        <taxon>Perciformes</taxon>
        <taxon>Percoidei</taxon>
        <taxon>Percidae</taxon>
        <taxon>Luciopercinae</taxon>
        <taxon>Sander</taxon>
    </lineage>
</organism>
<dbReference type="Pfam" id="PF26116">
    <property type="entry name" value="FAM13A"/>
    <property type="match status" value="1"/>
</dbReference>
<feature type="region of interest" description="Disordered" evidence="3">
    <location>
        <begin position="555"/>
        <end position="574"/>
    </location>
</feature>
<dbReference type="Proteomes" id="UP000694568">
    <property type="component" value="Unplaced"/>
</dbReference>
<gene>
    <name evidence="5" type="primary">fam13b</name>
</gene>
<feature type="region of interest" description="Disordered" evidence="3">
    <location>
        <begin position="398"/>
        <end position="422"/>
    </location>
</feature>
<dbReference type="GO" id="GO:0007165">
    <property type="term" value="P:signal transduction"/>
    <property type="evidence" value="ECO:0007669"/>
    <property type="project" value="InterPro"/>
</dbReference>
<proteinExistence type="inferred from homology"/>
<keyword evidence="2" id="KW-0175">Coiled coil</keyword>
<sequence length="673" mass="76854">MRKSVSPLPGNEGGSSASTTRVFGVPLEEVTRTHTISGHEVPALVKHIVDYIEEHGHLDLEGLFLVNGNAERVDWLRQRYDSGEEVELEKEADLASVVSLLRLFLQELPEPVIPTAIQGHILQLHQDYSNEEDLCRNLKYLLQQLPQLNYGLLRFLCRFLASVASLQQESWNIGTLAAVFGPDIFHLSTEDLRDQESVSRVLAELLDNQDGLFDSEDDDVSTTNDYSSINEQVLPITFVSNFFMFCVHHSISFTLILFVFDSGIILGPYYCIVLQNAANYPVPAFKSWQDDSESGEAQLSPLATSPSSSLYSSSCILCHSRPRRASVGSKEAMRGGDSMTHQLTKKLQHLKKKIKQFEEQFEKERNYKPSHGDRAANPKVLKWMTDLTKIRRQIKDAKHRAESELGPQTRPRSNTLPKSFGSTLDQGACDAAGEVKGQRPTIEETLEIIQCRVKGKRQEDGWPDDIKKMTKEQLSCEKTVLQKNLLHYEGLHGRPVTREERLVVKPLYDRYRLVKQMLTRVSITPVTVSPSSKRRTQTLQPIIEGETAHFWEEIKEEEDDDSQKQPDRQSDCPMRVKMEEGSGKLALDLRLSSSNASSMPELLEQLWKARAEKKKLRKTIREFEEDFYQHNGRNVQKEDRVPMLEEYREYKRIKAKLRLLEVLISKQDSSKSI</sequence>
<dbReference type="InterPro" id="IPR059029">
    <property type="entry name" value="FAM13A_dom"/>
</dbReference>
<dbReference type="PROSITE" id="PS50238">
    <property type="entry name" value="RHOGAP"/>
    <property type="match status" value="1"/>
</dbReference>
<dbReference type="SMART" id="SM00324">
    <property type="entry name" value="RhoGAP"/>
    <property type="match status" value="1"/>
</dbReference>
<dbReference type="Ensembl" id="ENSSLUT00000053862.1">
    <property type="protein sequence ID" value="ENSSLUP00000052324.1"/>
    <property type="gene ID" value="ENSSLUG00000022722.1"/>
</dbReference>
<dbReference type="PANTHER" id="PTHR15904">
    <property type="entry name" value="FAM13"/>
    <property type="match status" value="1"/>
</dbReference>
<dbReference type="InterPro" id="IPR000198">
    <property type="entry name" value="RhoGAP_dom"/>
</dbReference>
<evidence type="ECO:0000259" key="4">
    <source>
        <dbReference type="PROSITE" id="PS50238"/>
    </source>
</evidence>
<accession>A0A8D0ADE7</accession>
<name>A0A8D0ADE7_SANLU</name>
<dbReference type="PANTHER" id="PTHR15904:SF16">
    <property type="entry name" value="PROTEIN FAM13B"/>
    <property type="match status" value="1"/>
</dbReference>
<dbReference type="Gene3D" id="1.10.555.10">
    <property type="entry name" value="Rho GTPase activation protein"/>
    <property type="match status" value="1"/>
</dbReference>
<feature type="compositionally biased region" description="Basic and acidic residues" evidence="3">
    <location>
        <begin position="562"/>
        <end position="574"/>
    </location>
</feature>
<evidence type="ECO:0000256" key="1">
    <source>
        <dbReference type="ARBA" id="ARBA00007549"/>
    </source>
</evidence>
<feature type="domain" description="Rho-GAP" evidence="4">
    <location>
        <begin position="25"/>
        <end position="213"/>
    </location>
</feature>
<evidence type="ECO:0000256" key="3">
    <source>
        <dbReference type="SAM" id="MobiDB-lite"/>
    </source>
</evidence>
<dbReference type="GeneTree" id="ENSGT00950000183033"/>
<evidence type="ECO:0000313" key="5">
    <source>
        <dbReference type="Ensembl" id="ENSSLUP00000052324.1"/>
    </source>
</evidence>